<evidence type="ECO:0000313" key="3">
    <source>
        <dbReference type="Proteomes" id="UP000519897"/>
    </source>
</evidence>
<keyword evidence="1" id="KW-0812">Transmembrane</keyword>
<feature type="transmembrane region" description="Helical" evidence="1">
    <location>
        <begin position="20"/>
        <end position="39"/>
    </location>
</feature>
<keyword evidence="1" id="KW-0472">Membrane</keyword>
<dbReference type="AlphaFoldDB" id="A0A7W6LJT9"/>
<organism evidence="2 3">
    <name type="scientific">Rhizobium rhizoryzae</name>
    <dbReference type="NCBI Taxonomy" id="451876"/>
    <lineage>
        <taxon>Bacteria</taxon>
        <taxon>Pseudomonadati</taxon>
        <taxon>Pseudomonadota</taxon>
        <taxon>Alphaproteobacteria</taxon>
        <taxon>Hyphomicrobiales</taxon>
        <taxon>Rhizobiaceae</taxon>
        <taxon>Rhizobium/Agrobacterium group</taxon>
        <taxon>Rhizobium</taxon>
    </lineage>
</organism>
<sequence>MTTSNRQQKTHTETGKPHWIEWLTGIVSTVLVLALMSWIGREAVLADSRPPDLSVRMLQIEQAGALYRVDIELQNSGPSTAASVRVVGKVTPQNVPSETAEVTFDFAPAESRTKGALYFRTDPRSNPLELMPSGFTEP</sequence>
<gene>
    <name evidence="2" type="ORF">GGQ72_004115</name>
</gene>
<reference evidence="2 3" key="1">
    <citation type="submission" date="2020-08" db="EMBL/GenBank/DDBJ databases">
        <title>Genomic Encyclopedia of Type Strains, Phase IV (KMG-IV): sequencing the most valuable type-strain genomes for metagenomic binning, comparative biology and taxonomic classification.</title>
        <authorList>
            <person name="Goeker M."/>
        </authorList>
    </citation>
    <scope>NUCLEOTIDE SEQUENCE [LARGE SCALE GENOMIC DNA]</scope>
    <source>
        <strain evidence="2 3">DSM 29514</strain>
    </source>
</reference>
<evidence type="ECO:0000256" key="1">
    <source>
        <dbReference type="SAM" id="Phobius"/>
    </source>
</evidence>
<evidence type="ECO:0000313" key="2">
    <source>
        <dbReference type="EMBL" id="MBB4145551.1"/>
    </source>
</evidence>
<dbReference type="EMBL" id="JACIEC010000008">
    <property type="protein sequence ID" value="MBB4145551.1"/>
    <property type="molecule type" value="Genomic_DNA"/>
</dbReference>
<comment type="caution">
    <text evidence="2">The sequence shown here is derived from an EMBL/GenBank/DDBJ whole genome shotgun (WGS) entry which is preliminary data.</text>
</comment>
<keyword evidence="3" id="KW-1185">Reference proteome</keyword>
<accession>A0A7W6LJT9</accession>
<dbReference type="RefSeq" id="WP_062557158.1">
    <property type="nucleotide sequence ID" value="NZ_CP049249.1"/>
</dbReference>
<protein>
    <submittedName>
        <fullName evidence="2">Uncharacterized protein (TIGR02588 family)</fullName>
    </submittedName>
</protein>
<proteinExistence type="predicted"/>
<keyword evidence="1" id="KW-1133">Transmembrane helix</keyword>
<name>A0A7W6LJT9_9HYPH</name>
<dbReference type="Proteomes" id="UP000519897">
    <property type="component" value="Unassembled WGS sequence"/>
</dbReference>